<dbReference type="WBParaSite" id="MBELARI_LOCUS7697">
    <property type="protein sequence ID" value="MBELARI_LOCUS7697"/>
    <property type="gene ID" value="MBELARI_LOCUS7697"/>
</dbReference>
<name>A0AAF3FKQ6_9BILA</name>
<keyword evidence="2" id="KW-1185">Reference proteome</keyword>
<evidence type="ECO:0000313" key="3">
    <source>
        <dbReference type="WBParaSite" id="MBELARI_LOCUS7697"/>
    </source>
</evidence>
<dbReference type="Proteomes" id="UP000887575">
    <property type="component" value="Unassembled WGS sequence"/>
</dbReference>
<keyword evidence="1" id="KW-0732">Signal</keyword>
<evidence type="ECO:0000313" key="2">
    <source>
        <dbReference type="Proteomes" id="UP000887575"/>
    </source>
</evidence>
<proteinExistence type="predicted"/>
<dbReference type="AlphaFoldDB" id="A0AAF3FKQ6"/>
<accession>A0AAF3FKQ6</accession>
<organism evidence="2 3">
    <name type="scientific">Mesorhabditis belari</name>
    <dbReference type="NCBI Taxonomy" id="2138241"/>
    <lineage>
        <taxon>Eukaryota</taxon>
        <taxon>Metazoa</taxon>
        <taxon>Ecdysozoa</taxon>
        <taxon>Nematoda</taxon>
        <taxon>Chromadorea</taxon>
        <taxon>Rhabditida</taxon>
        <taxon>Rhabditina</taxon>
        <taxon>Rhabditomorpha</taxon>
        <taxon>Rhabditoidea</taxon>
        <taxon>Rhabditidae</taxon>
        <taxon>Mesorhabditinae</taxon>
        <taxon>Mesorhabditis</taxon>
    </lineage>
</organism>
<evidence type="ECO:0000256" key="1">
    <source>
        <dbReference type="SAM" id="SignalP"/>
    </source>
</evidence>
<feature type="signal peptide" evidence="1">
    <location>
        <begin position="1"/>
        <end position="18"/>
    </location>
</feature>
<feature type="chain" id="PRO_5042151458" evidence="1">
    <location>
        <begin position="19"/>
        <end position="136"/>
    </location>
</feature>
<sequence>MLLLFLLSFLLFVHPSHTSCSSCGAATAAGTCILASATECGTLIFYDTPVFTYDSNDGGCKTVTVKCRGQEWIYSTTRLDDGTPALCTPSRCECDGVSTQNVKCTDALCPFPAPTCCPRFVKKKDIVLKKYTCQPE</sequence>
<reference evidence="3" key="1">
    <citation type="submission" date="2024-02" db="UniProtKB">
        <authorList>
            <consortium name="WormBaseParasite"/>
        </authorList>
    </citation>
    <scope>IDENTIFICATION</scope>
</reference>
<protein>
    <submittedName>
        <fullName evidence="3">Uncharacterized protein</fullName>
    </submittedName>
</protein>